<proteinExistence type="predicted"/>
<dbReference type="RefSeq" id="WP_130876823.1">
    <property type="nucleotide sequence ID" value="NZ_JAGIOH010000001.1"/>
</dbReference>
<feature type="signal peptide" evidence="1">
    <location>
        <begin position="1"/>
        <end position="31"/>
    </location>
</feature>
<keyword evidence="3" id="KW-1185">Reference proteome</keyword>
<protein>
    <submittedName>
        <fullName evidence="2">HAMP domain-containing protein</fullName>
    </submittedName>
</protein>
<dbReference type="GeneID" id="91568171"/>
<comment type="caution">
    <text evidence="2">The sequence shown here is derived from an EMBL/GenBank/DDBJ whole genome shotgun (WGS) entry which is preliminary data.</text>
</comment>
<dbReference type="Proteomes" id="UP001519291">
    <property type="component" value="Unassembled WGS sequence"/>
</dbReference>
<gene>
    <name evidence="2" type="ORF">JO379_001314</name>
</gene>
<sequence length="85" mass="8421">MKKFTKTVVIAVSAGVLTGALGFLTSGTAAADTIRCSDARSANTNGNLSNDVAQQGNKLIGSVVDAATCTTMQTSNGLNGADNAA</sequence>
<organism evidence="2 3">
    <name type="scientific">Streptomyces syringium</name>
    <dbReference type="NCBI Taxonomy" id="76729"/>
    <lineage>
        <taxon>Bacteria</taxon>
        <taxon>Bacillati</taxon>
        <taxon>Actinomycetota</taxon>
        <taxon>Actinomycetes</taxon>
        <taxon>Kitasatosporales</taxon>
        <taxon>Streptomycetaceae</taxon>
        <taxon>Streptomyces</taxon>
    </lineage>
</organism>
<keyword evidence="1" id="KW-0732">Signal</keyword>
<evidence type="ECO:0000256" key="1">
    <source>
        <dbReference type="SAM" id="SignalP"/>
    </source>
</evidence>
<evidence type="ECO:0000313" key="3">
    <source>
        <dbReference type="Proteomes" id="UP001519291"/>
    </source>
</evidence>
<reference evidence="2 3" key="1">
    <citation type="submission" date="2021-03" db="EMBL/GenBank/DDBJ databases">
        <title>Sequencing the genomes of 1000 actinobacteria strains.</title>
        <authorList>
            <person name="Klenk H.-P."/>
        </authorList>
    </citation>
    <scope>NUCLEOTIDE SEQUENCE [LARGE SCALE GENOMIC DNA]</scope>
    <source>
        <strain evidence="2 3">DSM 41480</strain>
    </source>
</reference>
<accession>A0ABS4XZA9</accession>
<evidence type="ECO:0000313" key="2">
    <source>
        <dbReference type="EMBL" id="MBP2401845.1"/>
    </source>
</evidence>
<dbReference type="EMBL" id="JAGIOH010000001">
    <property type="protein sequence ID" value="MBP2401845.1"/>
    <property type="molecule type" value="Genomic_DNA"/>
</dbReference>
<feature type="chain" id="PRO_5045284822" evidence="1">
    <location>
        <begin position="32"/>
        <end position="85"/>
    </location>
</feature>
<name>A0ABS4XZA9_9ACTN</name>